<accession>A0A356LL86</accession>
<dbReference type="AlphaFoldDB" id="A0A356LL86"/>
<organism evidence="2 3">
    <name type="scientific">Advenella kashmirensis</name>
    <dbReference type="NCBI Taxonomy" id="310575"/>
    <lineage>
        <taxon>Bacteria</taxon>
        <taxon>Pseudomonadati</taxon>
        <taxon>Pseudomonadota</taxon>
        <taxon>Betaproteobacteria</taxon>
        <taxon>Burkholderiales</taxon>
        <taxon>Alcaligenaceae</taxon>
    </lineage>
</organism>
<evidence type="ECO:0000313" key="2">
    <source>
        <dbReference type="EMBL" id="HBP31662.1"/>
    </source>
</evidence>
<name>A0A356LL86_9BURK</name>
<protein>
    <submittedName>
        <fullName evidence="2">Uncharacterized protein</fullName>
    </submittedName>
</protein>
<evidence type="ECO:0000313" key="3">
    <source>
        <dbReference type="Proteomes" id="UP000264036"/>
    </source>
</evidence>
<dbReference type="EMBL" id="DOEK01000042">
    <property type="protein sequence ID" value="HBP31662.1"/>
    <property type="molecule type" value="Genomic_DNA"/>
</dbReference>
<comment type="caution">
    <text evidence="2">The sequence shown here is derived from an EMBL/GenBank/DDBJ whole genome shotgun (WGS) entry which is preliminary data.</text>
</comment>
<reference evidence="2 3" key="1">
    <citation type="journal article" date="2018" name="Nat. Biotechnol.">
        <title>A standardized bacterial taxonomy based on genome phylogeny substantially revises the tree of life.</title>
        <authorList>
            <person name="Parks D.H."/>
            <person name="Chuvochina M."/>
            <person name="Waite D.W."/>
            <person name="Rinke C."/>
            <person name="Skarshewski A."/>
            <person name="Chaumeil P.A."/>
            <person name="Hugenholtz P."/>
        </authorList>
    </citation>
    <scope>NUCLEOTIDE SEQUENCE [LARGE SCALE GENOMIC DNA]</scope>
    <source>
        <strain evidence="2">UBA10707</strain>
    </source>
</reference>
<evidence type="ECO:0000256" key="1">
    <source>
        <dbReference type="SAM" id="SignalP"/>
    </source>
</evidence>
<dbReference type="Proteomes" id="UP000264036">
    <property type="component" value="Unassembled WGS sequence"/>
</dbReference>
<sequence>MKITHVLTGAIGCLLAVAAQSALAKIPVYVFGNTPNDPIGTYITAQIRNQIASSPTLTLVNDMNQAVARLNLQSADPTREGRFTAIAENVDIVNAASPINPWLNIQQHIRICLSESSGSCATTIVNDLTSVALQYGPPLQQKLGR</sequence>
<proteinExistence type="predicted"/>
<gene>
    <name evidence="2" type="ORF">DD666_19900</name>
</gene>
<keyword evidence="1" id="KW-0732">Signal</keyword>
<feature type="signal peptide" evidence="1">
    <location>
        <begin position="1"/>
        <end position="24"/>
    </location>
</feature>
<feature type="chain" id="PRO_5016948944" evidence="1">
    <location>
        <begin position="25"/>
        <end position="145"/>
    </location>
</feature>